<evidence type="ECO:0000313" key="2">
    <source>
        <dbReference type="Proteomes" id="UP000184404"/>
    </source>
</evidence>
<dbReference type="STRING" id="1123243.SAMN02745190_00876"/>
<dbReference type="EMBL" id="FQUG01000003">
    <property type="protein sequence ID" value="SHE63813.1"/>
    <property type="molecule type" value="Genomic_DNA"/>
</dbReference>
<organism evidence="1 2">
    <name type="scientific">Schwartzia succinivorans DSM 10502</name>
    <dbReference type="NCBI Taxonomy" id="1123243"/>
    <lineage>
        <taxon>Bacteria</taxon>
        <taxon>Bacillati</taxon>
        <taxon>Bacillota</taxon>
        <taxon>Negativicutes</taxon>
        <taxon>Selenomonadales</taxon>
        <taxon>Selenomonadaceae</taxon>
        <taxon>Schwartzia</taxon>
    </lineage>
</organism>
<accession>A0A1M4V4K0</accession>
<name>A0A1M4V4K0_9FIRM</name>
<dbReference type="AlphaFoldDB" id="A0A1M4V4K0"/>
<protein>
    <submittedName>
        <fullName evidence="1">Uncharacterized protein</fullName>
    </submittedName>
</protein>
<gene>
    <name evidence="1" type="ORF">SAMN02745190_00876</name>
</gene>
<sequence length="62" mass="7003">MFELLCEYARTFGQDFPISAVMDNSNENGVVQIVQKALAENKPFEVPKKETAKVKENGKNKK</sequence>
<evidence type="ECO:0000313" key="1">
    <source>
        <dbReference type="EMBL" id="SHE63813.1"/>
    </source>
</evidence>
<dbReference type="RefSeq" id="WP_072934957.1">
    <property type="nucleotide sequence ID" value="NZ_FQUG01000003.1"/>
</dbReference>
<dbReference type="Proteomes" id="UP000184404">
    <property type="component" value="Unassembled WGS sequence"/>
</dbReference>
<keyword evidence="2" id="KW-1185">Reference proteome</keyword>
<reference evidence="1 2" key="1">
    <citation type="submission" date="2016-11" db="EMBL/GenBank/DDBJ databases">
        <authorList>
            <person name="Jaros S."/>
            <person name="Januszkiewicz K."/>
            <person name="Wedrychowicz H."/>
        </authorList>
    </citation>
    <scope>NUCLEOTIDE SEQUENCE [LARGE SCALE GENOMIC DNA]</scope>
    <source>
        <strain evidence="1 2">DSM 10502</strain>
    </source>
</reference>
<proteinExistence type="predicted"/>